<feature type="transmembrane region" description="Helical" evidence="5">
    <location>
        <begin position="35"/>
        <end position="53"/>
    </location>
</feature>
<dbReference type="Proteomes" id="UP001208570">
    <property type="component" value="Unassembled WGS sequence"/>
</dbReference>
<keyword evidence="7" id="KW-1185">Reference proteome</keyword>
<evidence type="ECO:0000256" key="5">
    <source>
        <dbReference type="SAM" id="Phobius"/>
    </source>
</evidence>
<accession>A0AAD9JTW4</accession>
<comment type="caution">
    <text evidence="6">The sequence shown here is derived from an EMBL/GenBank/DDBJ whole genome shotgun (WGS) entry which is preliminary data.</text>
</comment>
<comment type="subcellular location">
    <subcellularLocation>
        <location evidence="1">Membrane</location>
        <topology evidence="1">Multi-pass membrane protein</topology>
    </subcellularLocation>
</comment>
<protein>
    <recommendedName>
        <fullName evidence="8">Sulfite exporter TauE/SafE family protein</fullName>
    </recommendedName>
</protein>
<evidence type="ECO:0000256" key="3">
    <source>
        <dbReference type="ARBA" id="ARBA00022989"/>
    </source>
</evidence>
<feature type="non-terminal residue" evidence="6">
    <location>
        <position position="1"/>
    </location>
</feature>
<name>A0AAD9JTW4_9ANNE</name>
<dbReference type="Pfam" id="PF01925">
    <property type="entry name" value="TauE"/>
    <property type="match status" value="1"/>
</dbReference>
<evidence type="ECO:0008006" key="8">
    <source>
        <dbReference type="Google" id="ProtNLM"/>
    </source>
</evidence>
<organism evidence="6 7">
    <name type="scientific">Paralvinella palmiformis</name>
    <dbReference type="NCBI Taxonomy" id="53620"/>
    <lineage>
        <taxon>Eukaryota</taxon>
        <taxon>Metazoa</taxon>
        <taxon>Spiralia</taxon>
        <taxon>Lophotrochozoa</taxon>
        <taxon>Annelida</taxon>
        <taxon>Polychaeta</taxon>
        <taxon>Sedentaria</taxon>
        <taxon>Canalipalpata</taxon>
        <taxon>Terebellida</taxon>
        <taxon>Terebelliformia</taxon>
        <taxon>Alvinellidae</taxon>
        <taxon>Paralvinella</taxon>
    </lineage>
</organism>
<feature type="transmembrane region" description="Helical" evidence="5">
    <location>
        <begin position="168"/>
        <end position="187"/>
    </location>
</feature>
<sequence>FSPLIFPSGQELSGSPQQNLDDLSRGERFLINHRRAIGIIVPVSIWQFFWWAMFFDRGFWQEQYFPTKYPLSLAMITGGTIAGMTSVGGGAVAFPVLTLVLNVPPSIARDVSLMLQSSGMTAASFSIFFMRVCVEWHASILCSLGSLAVIIYGLYVVDPAMSPSIKKLSFVSIWLSFAFVLVILNRAHKRRTFSSIPNFGVWKSVSLVVGGLRRGNLHGLCRHRIGHLRLHGADVAVPDLEEGGHADDRRLDGLQFGDRPLLGNDHD</sequence>
<gene>
    <name evidence="6" type="ORF">LSH36_169g02015</name>
</gene>
<dbReference type="GO" id="GO:0016020">
    <property type="term" value="C:membrane"/>
    <property type="evidence" value="ECO:0007669"/>
    <property type="project" value="UniProtKB-SubCell"/>
</dbReference>
<evidence type="ECO:0000313" key="6">
    <source>
        <dbReference type="EMBL" id="KAK2158473.1"/>
    </source>
</evidence>
<feature type="transmembrane region" description="Helical" evidence="5">
    <location>
        <begin position="73"/>
        <end position="101"/>
    </location>
</feature>
<reference evidence="6" key="1">
    <citation type="journal article" date="2023" name="Mol. Biol. Evol.">
        <title>Third-Generation Sequencing Reveals the Adaptive Role of the Epigenome in Three Deep-Sea Polychaetes.</title>
        <authorList>
            <person name="Perez M."/>
            <person name="Aroh O."/>
            <person name="Sun Y."/>
            <person name="Lan Y."/>
            <person name="Juniper S.K."/>
            <person name="Young C.R."/>
            <person name="Angers B."/>
            <person name="Qian P.Y."/>
        </authorList>
    </citation>
    <scope>NUCLEOTIDE SEQUENCE</scope>
    <source>
        <strain evidence="6">P08H-3</strain>
    </source>
</reference>
<feature type="transmembrane region" description="Helical" evidence="5">
    <location>
        <begin position="136"/>
        <end position="156"/>
    </location>
</feature>
<dbReference type="InterPro" id="IPR002781">
    <property type="entry name" value="TM_pro_TauE-like"/>
</dbReference>
<evidence type="ECO:0000256" key="4">
    <source>
        <dbReference type="ARBA" id="ARBA00023136"/>
    </source>
</evidence>
<dbReference type="PANTHER" id="PTHR31154:SF4">
    <property type="entry name" value="MEMBRANE TRANSPORTER PROTEIN"/>
    <property type="match status" value="1"/>
</dbReference>
<dbReference type="EMBL" id="JAODUP010000169">
    <property type="protein sequence ID" value="KAK2158473.1"/>
    <property type="molecule type" value="Genomic_DNA"/>
</dbReference>
<evidence type="ECO:0000313" key="7">
    <source>
        <dbReference type="Proteomes" id="UP001208570"/>
    </source>
</evidence>
<keyword evidence="3 5" id="KW-1133">Transmembrane helix</keyword>
<dbReference type="AlphaFoldDB" id="A0AAD9JTW4"/>
<keyword evidence="4 5" id="KW-0472">Membrane</keyword>
<proteinExistence type="predicted"/>
<evidence type="ECO:0000256" key="2">
    <source>
        <dbReference type="ARBA" id="ARBA00022692"/>
    </source>
</evidence>
<evidence type="ECO:0000256" key="1">
    <source>
        <dbReference type="ARBA" id="ARBA00004141"/>
    </source>
</evidence>
<dbReference type="PANTHER" id="PTHR31154">
    <property type="entry name" value="MEMBRANE TRANSPORTER PROTEIN"/>
    <property type="match status" value="1"/>
</dbReference>
<keyword evidence="2 5" id="KW-0812">Transmembrane</keyword>
<feature type="transmembrane region" description="Helical" evidence="5">
    <location>
        <begin position="113"/>
        <end position="130"/>
    </location>
</feature>